<reference evidence="5 6" key="1">
    <citation type="submission" date="2015-03" db="EMBL/GenBank/DDBJ databases">
        <authorList>
            <consortium name="Pathogen Informatics"/>
        </authorList>
    </citation>
    <scope>NUCLEOTIDE SEQUENCE [LARGE SCALE GENOMIC DNA]</scope>
    <source>
        <strain evidence="5 6">SMRU737</strain>
    </source>
</reference>
<dbReference type="Pfam" id="PF00929">
    <property type="entry name" value="RNase_T"/>
    <property type="match status" value="1"/>
</dbReference>
<evidence type="ECO:0000313" key="6">
    <source>
        <dbReference type="Proteomes" id="UP000048179"/>
    </source>
</evidence>
<keyword evidence="5" id="KW-0548">Nucleotidyltransferase</keyword>
<evidence type="ECO:0000256" key="3">
    <source>
        <dbReference type="ARBA" id="ARBA00022839"/>
    </source>
</evidence>
<dbReference type="SUPFAM" id="SSF53098">
    <property type="entry name" value="Ribonuclease H-like"/>
    <property type="match status" value="1"/>
</dbReference>
<dbReference type="InterPro" id="IPR013520">
    <property type="entry name" value="Ribonucl_H"/>
</dbReference>
<dbReference type="PANTHER" id="PTHR30231">
    <property type="entry name" value="DNA POLYMERASE III SUBUNIT EPSILON"/>
    <property type="match status" value="1"/>
</dbReference>
<dbReference type="SMART" id="SM00479">
    <property type="entry name" value="EXOIII"/>
    <property type="match status" value="1"/>
</dbReference>
<protein>
    <submittedName>
        <fullName evidence="5">DNA polymerase III subunit epsilon</fullName>
        <ecNumber evidence="5">2.7.7.7</ecNumber>
    </submittedName>
</protein>
<dbReference type="EMBL" id="CFGT01000003">
    <property type="protein sequence ID" value="CEY57210.1"/>
    <property type="molecule type" value="Genomic_DNA"/>
</dbReference>
<dbReference type="AlphaFoldDB" id="A0A2N9ZYC2"/>
<dbReference type="NCBIfam" id="NF005570">
    <property type="entry name" value="PRK07247.1"/>
    <property type="match status" value="1"/>
</dbReference>
<organism evidence="5 6">
    <name type="scientific">Streptococcus pseudopneumoniae</name>
    <dbReference type="NCBI Taxonomy" id="257758"/>
    <lineage>
        <taxon>Bacteria</taxon>
        <taxon>Bacillati</taxon>
        <taxon>Bacillota</taxon>
        <taxon>Bacilli</taxon>
        <taxon>Lactobacillales</taxon>
        <taxon>Streptococcaceae</taxon>
        <taxon>Streptococcus</taxon>
    </lineage>
</organism>
<name>A0A2N9ZYC2_9STRE</name>
<dbReference type="GO" id="GO:0003676">
    <property type="term" value="F:nucleic acid binding"/>
    <property type="evidence" value="ECO:0007669"/>
    <property type="project" value="InterPro"/>
</dbReference>
<sequence>MKIKEQTRKLAAGCSKHCFEVVDKTDEVSSKHVFEVADKTDEVSNYIYGKAKLTRFEEIFEEYKITVEERYRMERLEDYIAFDLEFNQHEGQTHLIQVSAVRFRDGREIDAYDSYVHTSVPLKSFINGLTGITAETLKDAPPVEKVLEEFQEFVGSLLMIGYNAAKSDLPILAEHGLDYSQQYKVDLYDEAFERRSSDLHGIANLKLQTVASFLGFQGQSHNSLEDARMTARVYESFLESDQARELLETESSLSNNPFGGLDLSQLFD</sequence>
<accession>A0A2N9ZYC2</accession>
<dbReference type="PANTHER" id="PTHR30231:SF4">
    <property type="entry name" value="PROTEIN NEN2"/>
    <property type="match status" value="1"/>
</dbReference>
<dbReference type="GO" id="GO:0008408">
    <property type="term" value="F:3'-5' exonuclease activity"/>
    <property type="evidence" value="ECO:0007669"/>
    <property type="project" value="TreeGrafter"/>
</dbReference>
<keyword evidence="2" id="KW-0378">Hydrolase</keyword>
<dbReference type="InterPro" id="IPR012337">
    <property type="entry name" value="RNaseH-like_sf"/>
</dbReference>
<keyword evidence="1" id="KW-0540">Nuclease</keyword>
<dbReference type="Gene3D" id="3.30.420.10">
    <property type="entry name" value="Ribonuclease H-like superfamily/Ribonuclease H"/>
    <property type="match status" value="1"/>
</dbReference>
<feature type="domain" description="Exonuclease" evidence="4">
    <location>
        <begin position="78"/>
        <end position="243"/>
    </location>
</feature>
<keyword evidence="3" id="KW-0269">Exonuclease</keyword>
<gene>
    <name evidence="5" type="primary">dnaQ</name>
    <name evidence="5" type="ORF">ERS020247_00491</name>
</gene>
<dbReference type="GO" id="GO:0003887">
    <property type="term" value="F:DNA-directed DNA polymerase activity"/>
    <property type="evidence" value="ECO:0007669"/>
    <property type="project" value="UniProtKB-EC"/>
</dbReference>
<evidence type="ECO:0000259" key="4">
    <source>
        <dbReference type="SMART" id="SM00479"/>
    </source>
</evidence>
<dbReference type="Proteomes" id="UP000048179">
    <property type="component" value="Unassembled WGS sequence"/>
</dbReference>
<dbReference type="CDD" id="cd06127">
    <property type="entry name" value="DEDDh"/>
    <property type="match status" value="1"/>
</dbReference>
<dbReference type="InterPro" id="IPR036397">
    <property type="entry name" value="RNaseH_sf"/>
</dbReference>
<proteinExistence type="predicted"/>
<evidence type="ECO:0000313" key="5">
    <source>
        <dbReference type="EMBL" id="CEY57210.1"/>
    </source>
</evidence>
<keyword evidence="5" id="KW-0808">Transferase</keyword>
<dbReference type="EC" id="2.7.7.7" evidence="5"/>
<evidence type="ECO:0000256" key="1">
    <source>
        <dbReference type="ARBA" id="ARBA00022722"/>
    </source>
</evidence>
<evidence type="ECO:0000256" key="2">
    <source>
        <dbReference type="ARBA" id="ARBA00022801"/>
    </source>
</evidence>